<dbReference type="InterPro" id="IPR012337">
    <property type="entry name" value="RNaseH-like_sf"/>
</dbReference>
<dbReference type="EMBL" id="JBJJXI010000134">
    <property type="protein sequence ID" value="KAL3388320.1"/>
    <property type="molecule type" value="Genomic_DNA"/>
</dbReference>
<comment type="caution">
    <text evidence="2">The sequence shown here is derived from an EMBL/GenBank/DDBJ whole genome shotgun (WGS) entry which is preliminary data.</text>
</comment>
<organism evidence="2 3">
    <name type="scientific">Trichogramma kaykai</name>
    <dbReference type="NCBI Taxonomy" id="54128"/>
    <lineage>
        <taxon>Eukaryota</taxon>
        <taxon>Metazoa</taxon>
        <taxon>Ecdysozoa</taxon>
        <taxon>Arthropoda</taxon>
        <taxon>Hexapoda</taxon>
        <taxon>Insecta</taxon>
        <taxon>Pterygota</taxon>
        <taxon>Neoptera</taxon>
        <taxon>Endopterygota</taxon>
        <taxon>Hymenoptera</taxon>
        <taxon>Apocrita</taxon>
        <taxon>Proctotrupomorpha</taxon>
        <taxon>Chalcidoidea</taxon>
        <taxon>Trichogrammatidae</taxon>
        <taxon>Trichogramma</taxon>
    </lineage>
</organism>
<gene>
    <name evidence="2" type="ORF">TKK_016551</name>
</gene>
<name>A0ABD2W6W8_9HYME</name>
<proteinExistence type="predicted"/>
<evidence type="ECO:0000259" key="1">
    <source>
        <dbReference type="PROSITE" id="PS50994"/>
    </source>
</evidence>
<dbReference type="PANTHER" id="PTHR37984:SF15">
    <property type="entry name" value="INTEGRASE CATALYTIC DOMAIN-CONTAINING PROTEIN"/>
    <property type="match status" value="1"/>
</dbReference>
<evidence type="ECO:0000313" key="2">
    <source>
        <dbReference type="EMBL" id="KAL3388320.1"/>
    </source>
</evidence>
<dbReference type="InterPro" id="IPR050951">
    <property type="entry name" value="Retrovirus_Pol_polyprotein"/>
</dbReference>
<dbReference type="InterPro" id="IPR036397">
    <property type="entry name" value="RNaseH_sf"/>
</dbReference>
<feature type="domain" description="Integrase catalytic" evidence="1">
    <location>
        <begin position="1"/>
        <end position="147"/>
    </location>
</feature>
<dbReference type="SUPFAM" id="SSF53098">
    <property type="entry name" value="Ribonuclease H-like"/>
    <property type="match status" value="1"/>
</dbReference>
<dbReference type="Pfam" id="PF00665">
    <property type="entry name" value="rve"/>
    <property type="match status" value="1"/>
</dbReference>
<dbReference type="AlphaFoldDB" id="A0ABD2W6W8"/>
<keyword evidence="3" id="KW-1185">Reference proteome</keyword>
<dbReference type="PROSITE" id="PS50994">
    <property type="entry name" value="INTEGRASE"/>
    <property type="match status" value="1"/>
</dbReference>
<protein>
    <recommendedName>
        <fullName evidence="1">Integrase catalytic domain-containing protein</fullName>
    </recommendedName>
</protein>
<accession>A0ABD2W6W8</accession>
<dbReference type="PANTHER" id="PTHR37984">
    <property type="entry name" value="PROTEIN CBG26694"/>
    <property type="match status" value="1"/>
</dbReference>
<dbReference type="Proteomes" id="UP001627154">
    <property type="component" value="Unassembled WGS sequence"/>
</dbReference>
<dbReference type="InterPro" id="IPR001584">
    <property type="entry name" value="Integrase_cat-core"/>
</dbReference>
<evidence type="ECO:0000313" key="3">
    <source>
        <dbReference type="Proteomes" id="UP001627154"/>
    </source>
</evidence>
<sequence>MDLVGPLPEVRGYQYILTMINRFSRWPEAIPLTDITMETVAREFVSNWVVRFGAPSIITTDQGGQFEGGLFRDVCKARGIDKKRTTSYHPQSNGIVERFHRDLKAALRCRRESEEWLDNLQAVMLGLRTRQILGTDMSPAELCVFPGYFAITMTTTLILASSRSLFYD</sequence>
<dbReference type="Gene3D" id="3.30.420.10">
    <property type="entry name" value="Ribonuclease H-like superfamily/Ribonuclease H"/>
    <property type="match status" value="1"/>
</dbReference>
<reference evidence="2 3" key="1">
    <citation type="journal article" date="2024" name="bioRxiv">
        <title>A reference genome for Trichogramma kaykai: A tiny desert-dwelling parasitoid wasp with competing sex-ratio distorters.</title>
        <authorList>
            <person name="Culotta J."/>
            <person name="Lindsey A.R."/>
        </authorList>
    </citation>
    <scope>NUCLEOTIDE SEQUENCE [LARGE SCALE GENOMIC DNA]</scope>
    <source>
        <strain evidence="2 3">KSX58</strain>
    </source>
</reference>